<organism evidence="6">
    <name type="scientific">Curvibacter symbiont subsp. Hydra magnipapillata</name>
    <dbReference type="NCBI Taxonomy" id="667019"/>
    <lineage>
        <taxon>Bacteria</taxon>
        <taxon>Pseudomonadati</taxon>
        <taxon>Pseudomonadota</taxon>
        <taxon>Betaproteobacteria</taxon>
        <taxon>Burkholderiales</taxon>
        <taxon>Comamonadaceae</taxon>
        <taxon>Curvibacter</taxon>
    </lineage>
</organism>
<gene>
    <name evidence="6" type="ORF">Csp_B21670</name>
</gene>
<feature type="domain" description="NAD-dependent epimerase/dehydratase" evidence="4">
    <location>
        <begin position="6"/>
        <end position="160"/>
    </location>
</feature>
<feature type="domain" description="SMP-30/Gluconolactonase/LRE-like region" evidence="5">
    <location>
        <begin position="278"/>
        <end position="526"/>
    </location>
</feature>
<evidence type="ECO:0000259" key="4">
    <source>
        <dbReference type="Pfam" id="PF01370"/>
    </source>
</evidence>
<dbReference type="InterPro" id="IPR011042">
    <property type="entry name" value="6-blade_b-propeller_TolB-like"/>
</dbReference>
<keyword evidence="6" id="KW-0560">Oxidoreductase</keyword>
<feature type="binding site" evidence="3">
    <location>
        <position position="368"/>
    </location>
    <ligand>
        <name>substrate</name>
    </ligand>
</feature>
<feature type="active site" description="Proton donor/acceptor" evidence="2">
    <location>
        <position position="468"/>
    </location>
</feature>
<dbReference type="PANTHER" id="PTHR10907">
    <property type="entry name" value="REGUCALCIN"/>
    <property type="match status" value="1"/>
</dbReference>
<accession>C9YHB7</accession>
<dbReference type="Pfam" id="PF01370">
    <property type="entry name" value="Epimerase"/>
    <property type="match status" value="1"/>
</dbReference>
<feature type="binding site" evidence="3">
    <location>
        <position position="386"/>
    </location>
    <ligand>
        <name>substrate</name>
    </ligand>
</feature>
<dbReference type="PANTHER" id="PTHR10907:SF47">
    <property type="entry name" value="REGUCALCIN"/>
    <property type="match status" value="1"/>
</dbReference>
<dbReference type="Gene3D" id="3.40.50.720">
    <property type="entry name" value="NAD(P)-binding Rossmann-like Domain"/>
    <property type="match status" value="1"/>
</dbReference>
<keyword evidence="6" id="KW-0456">Lyase</keyword>
<protein>
    <submittedName>
        <fullName evidence="6">Uncharacterized protein</fullName>
    </submittedName>
</protein>
<comment type="cofactor">
    <cofactor evidence="3">
        <name>Zn(2+)</name>
        <dbReference type="ChEBI" id="CHEBI:29105"/>
    </cofactor>
    <text evidence="3">Binds 1 divalent metal cation per subunit.</text>
</comment>
<dbReference type="InterPro" id="IPR036291">
    <property type="entry name" value="NAD(P)-bd_dom_sf"/>
</dbReference>
<keyword evidence="6" id="KW-0378">Hydrolase</keyword>
<dbReference type="PRINTS" id="PR01790">
    <property type="entry name" value="SMP30FAMILY"/>
</dbReference>
<reference evidence="6" key="1">
    <citation type="journal article" date="2010" name="Nature">
        <title>The Dynamic genome of Hydra.</title>
        <authorList>
            <person name="Chapman J.A."/>
            <person name="Kirkness E.F."/>
            <person name="Simakov O."/>
            <person name="Hampson S.E."/>
            <person name="Mitros T."/>
            <person name="Weinmaier T."/>
            <person name="Rattei T."/>
            <person name="Balasubramanian P.G."/>
            <person name="Borman J."/>
            <person name="Busam D."/>
            <person name="Disbennett K."/>
            <person name="Pfannkoch C."/>
            <person name="Sumin N."/>
            <person name="Sutton G."/>
            <person name="Viswanathan L."/>
            <person name="Walenz B."/>
            <person name="Goodstein D.M."/>
            <person name="Hellsten U."/>
            <person name="Kawashima T."/>
            <person name="Prochnik S.E."/>
            <person name="Putnam N.H."/>
            <person name="Shu S."/>
            <person name="Blumberg B."/>
            <person name="Dana C.E."/>
            <person name="Gee L."/>
            <person name="Kibler D.F."/>
            <person name="Law L."/>
            <person name="Lindgens D."/>
            <person name="Martinez D.E."/>
            <person name="Peng J."/>
            <person name="Wigge P.A."/>
            <person name="Bertulat B."/>
            <person name="Guder C."/>
            <person name="Nakamura Y."/>
            <person name="Ozbek S."/>
            <person name="Watanabe H."/>
            <person name="Khalturin K."/>
            <person name="Hemmrich G."/>
            <person name="Franke A."/>
            <person name="Augustin R."/>
            <person name="Fraune S."/>
            <person name="Hayakawa E."/>
            <person name="Hayakawa S."/>
            <person name="Hirose M."/>
            <person name="Hwang J."/>
            <person name="Ikeo K."/>
            <person name="Nishimiya-Fujisawa C."/>
            <person name="Ogura A."/>
            <person name="Takahashi T."/>
            <person name="Steinmetz P.R."/>
            <person name="Zhang X."/>
            <person name="Aufschnaiter R."/>
            <person name="Eder M.K."/>
            <person name="Gorny A.K."/>
            <person name="Salvenmoser W."/>
            <person name="Heimberg A.M."/>
            <person name="Wheeler B.M."/>
            <person name="Peterson K.J."/>
            <person name="Boettger A."/>
            <person name="Tischler P."/>
            <person name="Wolf A."/>
            <person name="Gojobori T."/>
            <person name="Remington K.A."/>
            <person name="Strausberg R.L."/>
            <person name="Venter J."/>
            <person name="Technau U."/>
            <person name="Hobmayer B."/>
            <person name="Bosch T.C."/>
            <person name="Holstein T.W."/>
            <person name="Fujisawa T."/>
            <person name="Bode H.R."/>
            <person name="David C.N."/>
            <person name="Rokhsar D.S."/>
            <person name="Steele R.E."/>
        </authorList>
    </citation>
    <scope>NUCLEOTIDE SEQUENCE</scope>
</reference>
<dbReference type="GO" id="GO:0004341">
    <property type="term" value="F:gluconolactonase activity"/>
    <property type="evidence" value="ECO:0007669"/>
    <property type="project" value="TreeGrafter"/>
</dbReference>
<dbReference type="GO" id="GO:0016491">
    <property type="term" value="F:oxidoreductase activity"/>
    <property type="evidence" value="ECO:0007669"/>
    <property type="project" value="UniProtKB-KW"/>
</dbReference>
<feature type="binding site" evidence="3">
    <location>
        <position position="416"/>
    </location>
    <ligand>
        <name>a divalent metal cation</name>
        <dbReference type="ChEBI" id="CHEBI:60240"/>
    </ligand>
</feature>
<dbReference type="CDD" id="cd08946">
    <property type="entry name" value="SDR_e"/>
    <property type="match status" value="1"/>
</dbReference>
<dbReference type="Pfam" id="PF08450">
    <property type="entry name" value="SGL"/>
    <property type="match status" value="1"/>
</dbReference>
<feature type="binding site" evidence="3">
    <location>
        <position position="366"/>
    </location>
    <ligand>
        <name>substrate</name>
    </ligand>
</feature>
<evidence type="ECO:0000256" key="3">
    <source>
        <dbReference type="PIRSR" id="PIRSR605511-2"/>
    </source>
</evidence>
<dbReference type="GO" id="GO:0005509">
    <property type="term" value="F:calcium ion binding"/>
    <property type="evidence" value="ECO:0007669"/>
    <property type="project" value="TreeGrafter"/>
</dbReference>
<comment type="similarity">
    <text evidence="1">Belongs to the SMP-30/CGR1 family.</text>
</comment>
<dbReference type="AlphaFoldDB" id="C9YHB7"/>
<dbReference type="SUPFAM" id="SSF63829">
    <property type="entry name" value="Calcium-dependent phosphotriesterase"/>
    <property type="match status" value="1"/>
</dbReference>
<dbReference type="SUPFAM" id="SSF51735">
    <property type="entry name" value="NAD(P)-binding Rossmann-fold domains"/>
    <property type="match status" value="1"/>
</dbReference>
<evidence type="ECO:0000256" key="1">
    <source>
        <dbReference type="ARBA" id="ARBA00008853"/>
    </source>
</evidence>
<dbReference type="InterPro" id="IPR013658">
    <property type="entry name" value="SGL"/>
</dbReference>
<feature type="binding site" evidence="3">
    <location>
        <position position="468"/>
    </location>
    <ligand>
        <name>a divalent metal cation</name>
        <dbReference type="ChEBI" id="CHEBI:60240"/>
    </ligand>
</feature>
<dbReference type="GO" id="GO:0016829">
    <property type="term" value="F:lyase activity"/>
    <property type="evidence" value="ECO:0007669"/>
    <property type="project" value="UniProtKB-KW"/>
</dbReference>
<evidence type="ECO:0000256" key="2">
    <source>
        <dbReference type="PIRSR" id="PIRSR605511-1"/>
    </source>
</evidence>
<keyword evidence="3" id="KW-0862">Zinc</keyword>
<dbReference type="Gene3D" id="2.120.10.30">
    <property type="entry name" value="TolB, C-terminal domain"/>
    <property type="match status" value="1"/>
</dbReference>
<sequence>MRDRLKANCEVLRLSDRSDFGPARTGEEVMLADLADAAAVDAMVKGVNAIVHFGGISVEGPFEPILQANILGVYNLYEAARKHGVKRVVFASSNHVTGYYKQSETITLNHPARPDSLYGVSKAFGEDLSRMYFDRYGIETACVRIGSSFAEPRDRRMLASWLSFDDLHRLVTACLTTPVLGHTAIFGMSDNAVTWYDNSAARHVGYVPQDSSDPFREAVYARTPEPDVTDPAVIYQGGGFLFQGEPMTAHLPAKSQPEAFVSVHTPAVEAISISRDKVGESPVWSEANQCIYWVDIEGPFIHRLNWVNRHQSTWTLPERVGCIAMSNRGTLIAAMETGIFEVTLSEPPVAHVSLLASVNHPQTSMRFNDGRCDPQGRFWAGTMVRDMGLASPAGGIYGLDERGLRGPVLGGYITPNGMAFSPDGTTAYLSDSHPSRQQIWKHSFDAATGTWGPQAAWVDMQALPGRPDGAAVDAEGCYWICGNDAGRIHRFSPQGELLQSIAVPVSKPAMCAFGGPELRHLFVTSIRPASPAPGFDATLDGALLVLEPGVQGLPEPLFSRFPVR</sequence>
<proteinExistence type="inferred from homology"/>
<evidence type="ECO:0000259" key="5">
    <source>
        <dbReference type="Pfam" id="PF08450"/>
    </source>
</evidence>
<dbReference type="GO" id="GO:0019853">
    <property type="term" value="P:L-ascorbic acid biosynthetic process"/>
    <property type="evidence" value="ECO:0007669"/>
    <property type="project" value="TreeGrafter"/>
</dbReference>
<dbReference type="InterPro" id="IPR001509">
    <property type="entry name" value="Epimerase_deHydtase"/>
</dbReference>
<dbReference type="EMBL" id="FN543108">
    <property type="protein sequence ID" value="CBA33966.1"/>
    <property type="molecule type" value="Genomic_DNA"/>
</dbReference>
<keyword evidence="3" id="KW-0479">Metal-binding</keyword>
<evidence type="ECO:0000313" key="6">
    <source>
        <dbReference type="EMBL" id="CBA33966.1"/>
    </source>
</evidence>
<feature type="binding site" evidence="3">
    <location>
        <position position="280"/>
    </location>
    <ligand>
        <name>a divalent metal cation</name>
        <dbReference type="ChEBI" id="CHEBI:60240"/>
    </ligand>
</feature>
<name>C9YHB7_CURXX</name>
<dbReference type="InterPro" id="IPR005511">
    <property type="entry name" value="SMP-30"/>
</dbReference>